<evidence type="ECO:0000313" key="11">
    <source>
        <dbReference type="Proteomes" id="UP001060336"/>
    </source>
</evidence>
<feature type="transmembrane region" description="Helical" evidence="8">
    <location>
        <begin position="269"/>
        <end position="288"/>
    </location>
</feature>
<feature type="transmembrane region" description="Helical" evidence="8">
    <location>
        <begin position="79"/>
        <end position="100"/>
    </location>
</feature>
<dbReference type="Pfam" id="PF00528">
    <property type="entry name" value="BPD_transp_1"/>
    <property type="match status" value="1"/>
</dbReference>
<sequence length="299" mass="32915">MDTPSKTITRHRIPLRPYLLLLPAFLCLAAFTYWPMLQVFLASLTDKKRAGDAGDFIGIGNYRTIFTEADFLGALANNALYAAGTVIPSVVFGFLFALALRETTNLSAILRSALFFPTLVPLVGAAAIFIFVFMPDIGLLDYYLAKLGLSATNWLGDPDLALISLMALTTWKNAGYYMLFFLAGLQGVPQDAEEAAKIEGANWLQRVYFVIVPMLGPTFAFVVVIALISAVSQVDHVIVMTEGGPNNATNLLLYYIYQQAHEFYDLGKATAATVVTLILLLTLSFLSLRTMERKVHYET</sequence>
<dbReference type="InterPro" id="IPR050809">
    <property type="entry name" value="UgpAE/MalFG_permease"/>
</dbReference>
<dbReference type="KEGG" id="naci:NUH88_15750"/>
<evidence type="ECO:0000259" key="9">
    <source>
        <dbReference type="PROSITE" id="PS50928"/>
    </source>
</evidence>
<dbReference type="PROSITE" id="PS50928">
    <property type="entry name" value="ABC_TM1"/>
    <property type="match status" value="1"/>
</dbReference>
<evidence type="ECO:0000313" key="10">
    <source>
        <dbReference type="EMBL" id="UUX48850.1"/>
    </source>
</evidence>
<dbReference type="Proteomes" id="UP001060336">
    <property type="component" value="Chromosome"/>
</dbReference>
<comment type="subcellular location">
    <subcellularLocation>
        <location evidence="1 8">Cell membrane</location>
        <topology evidence="1 8">Multi-pass membrane protein</topology>
    </subcellularLocation>
</comment>
<evidence type="ECO:0000256" key="5">
    <source>
        <dbReference type="ARBA" id="ARBA00022692"/>
    </source>
</evidence>
<dbReference type="PANTHER" id="PTHR43227:SF11">
    <property type="entry name" value="BLL4140 PROTEIN"/>
    <property type="match status" value="1"/>
</dbReference>
<reference evidence="10" key="1">
    <citation type="submission" date="2022-08" db="EMBL/GenBank/DDBJ databases">
        <title>Nisaea acidiphila sp. nov., isolated from a marine algal debris and emended description of the genus Nisaea Urios et al. 2008.</title>
        <authorList>
            <person name="Kwon K."/>
        </authorList>
    </citation>
    <scope>NUCLEOTIDE SEQUENCE</scope>
    <source>
        <strain evidence="10">MEBiC11861</strain>
    </source>
</reference>
<comment type="similarity">
    <text evidence="2 8">Belongs to the binding-protein-dependent transport system permease family.</text>
</comment>
<dbReference type="AlphaFoldDB" id="A0A9J7APK7"/>
<dbReference type="Gene3D" id="1.10.3720.10">
    <property type="entry name" value="MetI-like"/>
    <property type="match status" value="1"/>
</dbReference>
<keyword evidence="11" id="KW-1185">Reference proteome</keyword>
<evidence type="ECO:0000256" key="7">
    <source>
        <dbReference type="ARBA" id="ARBA00023136"/>
    </source>
</evidence>
<feature type="transmembrane region" description="Helical" evidence="8">
    <location>
        <begin position="112"/>
        <end position="134"/>
    </location>
</feature>
<dbReference type="RefSeq" id="WP_257767352.1">
    <property type="nucleotide sequence ID" value="NZ_CP102480.1"/>
</dbReference>
<evidence type="ECO:0000256" key="6">
    <source>
        <dbReference type="ARBA" id="ARBA00022989"/>
    </source>
</evidence>
<dbReference type="EMBL" id="CP102480">
    <property type="protein sequence ID" value="UUX48850.1"/>
    <property type="molecule type" value="Genomic_DNA"/>
</dbReference>
<dbReference type="GO" id="GO:0005886">
    <property type="term" value="C:plasma membrane"/>
    <property type="evidence" value="ECO:0007669"/>
    <property type="project" value="UniProtKB-SubCell"/>
</dbReference>
<dbReference type="GO" id="GO:0055085">
    <property type="term" value="P:transmembrane transport"/>
    <property type="evidence" value="ECO:0007669"/>
    <property type="project" value="InterPro"/>
</dbReference>
<keyword evidence="4" id="KW-1003">Cell membrane</keyword>
<protein>
    <submittedName>
        <fullName evidence="10">Sugar ABC transporter permease</fullName>
    </submittedName>
</protein>
<evidence type="ECO:0000256" key="3">
    <source>
        <dbReference type="ARBA" id="ARBA00022448"/>
    </source>
</evidence>
<dbReference type="CDD" id="cd06261">
    <property type="entry name" value="TM_PBP2"/>
    <property type="match status" value="1"/>
</dbReference>
<name>A0A9J7APK7_9PROT</name>
<feature type="transmembrane region" description="Helical" evidence="8">
    <location>
        <begin position="160"/>
        <end position="185"/>
    </location>
</feature>
<evidence type="ECO:0000256" key="8">
    <source>
        <dbReference type="RuleBase" id="RU363032"/>
    </source>
</evidence>
<organism evidence="10 11">
    <name type="scientific">Nisaea acidiphila</name>
    <dbReference type="NCBI Taxonomy" id="1862145"/>
    <lineage>
        <taxon>Bacteria</taxon>
        <taxon>Pseudomonadati</taxon>
        <taxon>Pseudomonadota</taxon>
        <taxon>Alphaproteobacteria</taxon>
        <taxon>Rhodospirillales</taxon>
        <taxon>Thalassobaculaceae</taxon>
        <taxon>Nisaea</taxon>
    </lineage>
</organism>
<keyword evidence="6 8" id="KW-1133">Transmembrane helix</keyword>
<evidence type="ECO:0000256" key="2">
    <source>
        <dbReference type="ARBA" id="ARBA00009306"/>
    </source>
</evidence>
<dbReference type="InterPro" id="IPR035906">
    <property type="entry name" value="MetI-like_sf"/>
</dbReference>
<proteinExistence type="inferred from homology"/>
<evidence type="ECO:0000256" key="4">
    <source>
        <dbReference type="ARBA" id="ARBA00022475"/>
    </source>
</evidence>
<evidence type="ECO:0000256" key="1">
    <source>
        <dbReference type="ARBA" id="ARBA00004651"/>
    </source>
</evidence>
<dbReference type="InterPro" id="IPR000515">
    <property type="entry name" value="MetI-like"/>
</dbReference>
<keyword evidence="3 8" id="KW-0813">Transport</keyword>
<feature type="transmembrane region" description="Helical" evidence="8">
    <location>
        <begin position="206"/>
        <end position="231"/>
    </location>
</feature>
<keyword evidence="7 8" id="KW-0472">Membrane</keyword>
<accession>A0A9J7APK7</accession>
<keyword evidence="5 8" id="KW-0812">Transmembrane</keyword>
<feature type="domain" description="ABC transmembrane type-1" evidence="9">
    <location>
        <begin position="75"/>
        <end position="287"/>
    </location>
</feature>
<dbReference type="SUPFAM" id="SSF161098">
    <property type="entry name" value="MetI-like"/>
    <property type="match status" value="1"/>
</dbReference>
<dbReference type="PANTHER" id="PTHR43227">
    <property type="entry name" value="BLL4140 PROTEIN"/>
    <property type="match status" value="1"/>
</dbReference>
<gene>
    <name evidence="10" type="ORF">NUH88_15750</name>
</gene>
<feature type="transmembrane region" description="Helical" evidence="8">
    <location>
        <begin position="18"/>
        <end position="36"/>
    </location>
</feature>